<accession>A0ABW0ZES6</accession>
<dbReference type="Pfam" id="PF14525">
    <property type="entry name" value="AraC_binding_2"/>
    <property type="match status" value="1"/>
</dbReference>
<dbReference type="PROSITE" id="PS00041">
    <property type="entry name" value="HTH_ARAC_FAMILY_1"/>
    <property type="match status" value="1"/>
</dbReference>
<feature type="domain" description="HTH araC/xylS-type" evidence="4">
    <location>
        <begin position="221"/>
        <end position="320"/>
    </location>
</feature>
<protein>
    <submittedName>
        <fullName evidence="5">AraC family transcriptional regulator</fullName>
    </submittedName>
</protein>
<dbReference type="InterPro" id="IPR050204">
    <property type="entry name" value="AraC_XylS_family_regulators"/>
</dbReference>
<dbReference type="InterPro" id="IPR009057">
    <property type="entry name" value="Homeodomain-like_sf"/>
</dbReference>
<keyword evidence="6" id="KW-1185">Reference proteome</keyword>
<keyword evidence="3" id="KW-0804">Transcription</keyword>
<organism evidence="5 6">
    <name type="scientific">Nocardioides vastitatis</name>
    <dbReference type="NCBI Taxonomy" id="2568655"/>
    <lineage>
        <taxon>Bacteria</taxon>
        <taxon>Bacillati</taxon>
        <taxon>Actinomycetota</taxon>
        <taxon>Actinomycetes</taxon>
        <taxon>Propionibacteriales</taxon>
        <taxon>Nocardioidaceae</taxon>
        <taxon>Nocardioides</taxon>
    </lineage>
</organism>
<dbReference type="Gene3D" id="1.10.10.60">
    <property type="entry name" value="Homeodomain-like"/>
    <property type="match status" value="1"/>
</dbReference>
<dbReference type="SUPFAM" id="SSF46689">
    <property type="entry name" value="Homeodomain-like"/>
    <property type="match status" value="1"/>
</dbReference>
<evidence type="ECO:0000256" key="3">
    <source>
        <dbReference type="ARBA" id="ARBA00023163"/>
    </source>
</evidence>
<proteinExistence type="predicted"/>
<dbReference type="EMBL" id="JBHSNS010000001">
    <property type="protein sequence ID" value="MFC5728056.1"/>
    <property type="molecule type" value="Genomic_DNA"/>
</dbReference>
<comment type="caution">
    <text evidence="5">The sequence shown here is derived from an EMBL/GenBank/DDBJ whole genome shotgun (WGS) entry which is preliminary data.</text>
</comment>
<evidence type="ECO:0000256" key="1">
    <source>
        <dbReference type="ARBA" id="ARBA00023015"/>
    </source>
</evidence>
<evidence type="ECO:0000256" key="2">
    <source>
        <dbReference type="ARBA" id="ARBA00023125"/>
    </source>
</evidence>
<evidence type="ECO:0000313" key="5">
    <source>
        <dbReference type="EMBL" id="MFC5728056.1"/>
    </source>
</evidence>
<gene>
    <name evidence="5" type="ORF">ACFPQB_03955</name>
</gene>
<dbReference type="SMART" id="SM00342">
    <property type="entry name" value="HTH_ARAC"/>
    <property type="match status" value="1"/>
</dbReference>
<keyword evidence="2" id="KW-0238">DNA-binding</keyword>
<keyword evidence="1" id="KW-0805">Transcription regulation</keyword>
<dbReference type="PANTHER" id="PTHR46796:SF12">
    <property type="entry name" value="HTH-TYPE DNA-BINDING TRANSCRIPTIONAL ACTIVATOR EUTR"/>
    <property type="match status" value="1"/>
</dbReference>
<sequence>MGRVTTPLGSHGLLRTTNVDDARASIAASLAPHRLQLLGGPGFRALHNAANLDRLSFHYIDYGTEVEVSADSLDFHLIQIPLGGLSTIRVGNRAITATPRSAAVTTPGEPVRMRYSTGNPRLMVRIIPELLSERLAVAASGGIMVPKQPGASFDVTRGPGRSWRSLIEMIMSDLERDSALAASPLAADSLQIAVVDGLIVSLAEPPERSALERPGPERIIKRAARIIEEHCAEPLSTPDIAEAVGLSVRALQAGFKTHLDTTPMGYVRYARLLRVRELLSDGTAQSVTEAALRCGVTHLGRLSGDYREAFGESPSETLQRAR</sequence>
<dbReference type="PROSITE" id="PS01124">
    <property type="entry name" value="HTH_ARAC_FAMILY_2"/>
    <property type="match status" value="1"/>
</dbReference>
<dbReference type="PANTHER" id="PTHR46796">
    <property type="entry name" value="HTH-TYPE TRANSCRIPTIONAL ACTIVATOR RHAS-RELATED"/>
    <property type="match status" value="1"/>
</dbReference>
<dbReference type="InterPro" id="IPR035418">
    <property type="entry name" value="AraC-bd_2"/>
</dbReference>
<name>A0ABW0ZES6_9ACTN</name>
<evidence type="ECO:0000259" key="4">
    <source>
        <dbReference type="PROSITE" id="PS01124"/>
    </source>
</evidence>
<dbReference type="Pfam" id="PF12833">
    <property type="entry name" value="HTH_18"/>
    <property type="match status" value="1"/>
</dbReference>
<reference evidence="6" key="1">
    <citation type="journal article" date="2019" name="Int. J. Syst. Evol. Microbiol.">
        <title>The Global Catalogue of Microorganisms (GCM) 10K type strain sequencing project: providing services to taxonomists for standard genome sequencing and annotation.</title>
        <authorList>
            <consortium name="The Broad Institute Genomics Platform"/>
            <consortium name="The Broad Institute Genome Sequencing Center for Infectious Disease"/>
            <person name="Wu L."/>
            <person name="Ma J."/>
        </authorList>
    </citation>
    <scope>NUCLEOTIDE SEQUENCE [LARGE SCALE GENOMIC DNA]</scope>
    <source>
        <strain evidence="6">YIM 94188</strain>
    </source>
</reference>
<dbReference type="Proteomes" id="UP001596072">
    <property type="component" value="Unassembled WGS sequence"/>
</dbReference>
<dbReference type="InterPro" id="IPR018062">
    <property type="entry name" value="HTH_AraC-typ_CS"/>
</dbReference>
<dbReference type="InterPro" id="IPR018060">
    <property type="entry name" value="HTH_AraC"/>
</dbReference>
<evidence type="ECO:0000313" key="6">
    <source>
        <dbReference type="Proteomes" id="UP001596072"/>
    </source>
</evidence>
<dbReference type="RefSeq" id="WP_136431714.1">
    <property type="nucleotide sequence ID" value="NZ_JBHSNS010000001.1"/>
</dbReference>